<proteinExistence type="predicted"/>
<dbReference type="Proteomes" id="UP001222027">
    <property type="component" value="Unassembled WGS sequence"/>
</dbReference>
<protein>
    <submittedName>
        <fullName evidence="1">Uncharacterized protein</fullName>
    </submittedName>
</protein>
<organism evidence="1 2">
    <name type="scientific">Ensete ventricosum</name>
    <name type="common">Abyssinian banana</name>
    <name type="synonym">Musa ensete</name>
    <dbReference type="NCBI Taxonomy" id="4639"/>
    <lineage>
        <taxon>Eukaryota</taxon>
        <taxon>Viridiplantae</taxon>
        <taxon>Streptophyta</taxon>
        <taxon>Embryophyta</taxon>
        <taxon>Tracheophyta</taxon>
        <taxon>Spermatophyta</taxon>
        <taxon>Magnoliopsida</taxon>
        <taxon>Liliopsida</taxon>
        <taxon>Zingiberales</taxon>
        <taxon>Musaceae</taxon>
        <taxon>Ensete</taxon>
    </lineage>
</organism>
<evidence type="ECO:0000313" key="2">
    <source>
        <dbReference type="Proteomes" id="UP001222027"/>
    </source>
</evidence>
<comment type="caution">
    <text evidence="1">The sequence shown here is derived from an EMBL/GenBank/DDBJ whole genome shotgun (WGS) entry which is preliminary data.</text>
</comment>
<name>A0AAV8PTZ4_ENSVE</name>
<reference evidence="1 2" key="1">
    <citation type="submission" date="2022-12" db="EMBL/GenBank/DDBJ databases">
        <title>Chromosome-scale assembly of the Ensete ventricosum genome.</title>
        <authorList>
            <person name="Dussert Y."/>
            <person name="Stocks J."/>
            <person name="Wendawek A."/>
            <person name="Woldeyes F."/>
            <person name="Nichols R.A."/>
            <person name="Borrell J.S."/>
        </authorList>
    </citation>
    <scope>NUCLEOTIDE SEQUENCE [LARGE SCALE GENOMIC DNA]</scope>
    <source>
        <strain evidence="2">cv. Maze</strain>
        <tissue evidence="1">Seeds</tissue>
    </source>
</reference>
<dbReference type="AlphaFoldDB" id="A0AAV8PTZ4"/>
<accession>A0AAV8PTZ4</accession>
<gene>
    <name evidence="1" type="ORF">OPV22_026809</name>
</gene>
<keyword evidence="2" id="KW-1185">Reference proteome</keyword>
<evidence type="ECO:0000313" key="1">
    <source>
        <dbReference type="EMBL" id="KAJ8464257.1"/>
    </source>
</evidence>
<dbReference type="EMBL" id="JAQQAF010000008">
    <property type="protein sequence ID" value="KAJ8464257.1"/>
    <property type="molecule type" value="Genomic_DNA"/>
</dbReference>
<sequence>MAICSLPSPMVDKDEVTCTCVNRGLGRHLLENDTAPTVVRWNVHEKNAPPPPPFRIRDCECRNSSKVNPTSHAVFCADGSWEFPAILPFDDRRQKETVCEEQAMVSSPIRRVELGFGVLCQHWLPLPP</sequence>